<dbReference type="Pfam" id="PF26639">
    <property type="entry name" value="Het-6_barrel"/>
    <property type="match status" value="1"/>
</dbReference>
<dbReference type="EMBL" id="ML995493">
    <property type="protein sequence ID" value="KAF2139215.1"/>
    <property type="molecule type" value="Genomic_DNA"/>
</dbReference>
<dbReference type="AlphaFoldDB" id="A0A6A6B7I7"/>
<protein>
    <recommendedName>
        <fullName evidence="2">Heterokaryon incompatibility domain-containing protein</fullName>
    </recommendedName>
</protein>
<accession>A0A6A6B7I7</accession>
<feature type="domain" description="Heterokaryon incompatibility" evidence="2">
    <location>
        <begin position="66"/>
        <end position="156"/>
    </location>
</feature>
<name>A0A6A6B7I7_9PEZI</name>
<reference evidence="3" key="1">
    <citation type="journal article" date="2020" name="Stud. Mycol.">
        <title>101 Dothideomycetes genomes: a test case for predicting lifestyles and emergence of pathogens.</title>
        <authorList>
            <person name="Haridas S."/>
            <person name="Albert R."/>
            <person name="Binder M."/>
            <person name="Bloem J."/>
            <person name="Labutti K."/>
            <person name="Salamov A."/>
            <person name="Andreopoulos B."/>
            <person name="Baker S."/>
            <person name="Barry K."/>
            <person name="Bills G."/>
            <person name="Bluhm B."/>
            <person name="Cannon C."/>
            <person name="Castanera R."/>
            <person name="Culley D."/>
            <person name="Daum C."/>
            <person name="Ezra D."/>
            <person name="Gonzalez J."/>
            <person name="Henrissat B."/>
            <person name="Kuo A."/>
            <person name="Liang C."/>
            <person name="Lipzen A."/>
            <person name="Lutzoni F."/>
            <person name="Magnuson J."/>
            <person name="Mondo S."/>
            <person name="Nolan M."/>
            <person name="Ohm R."/>
            <person name="Pangilinan J."/>
            <person name="Park H.-J."/>
            <person name="Ramirez L."/>
            <person name="Alfaro M."/>
            <person name="Sun H."/>
            <person name="Tritt A."/>
            <person name="Yoshinaga Y."/>
            <person name="Zwiers L.-H."/>
            <person name="Turgeon B."/>
            <person name="Goodwin S."/>
            <person name="Spatafora J."/>
            <person name="Crous P."/>
            <person name="Grigoriev I."/>
        </authorList>
    </citation>
    <scope>NUCLEOTIDE SEQUENCE</scope>
    <source>
        <strain evidence="3">CBS 121167</strain>
    </source>
</reference>
<evidence type="ECO:0000313" key="4">
    <source>
        <dbReference type="Proteomes" id="UP000799438"/>
    </source>
</evidence>
<dbReference type="PANTHER" id="PTHR24148:SF64">
    <property type="entry name" value="HETEROKARYON INCOMPATIBILITY DOMAIN-CONTAINING PROTEIN"/>
    <property type="match status" value="1"/>
</dbReference>
<feature type="region of interest" description="Disordered" evidence="1">
    <location>
        <begin position="607"/>
        <end position="632"/>
    </location>
</feature>
<evidence type="ECO:0000256" key="1">
    <source>
        <dbReference type="SAM" id="MobiDB-lite"/>
    </source>
</evidence>
<dbReference type="InterPro" id="IPR010730">
    <property type="entry name" value="HET"/>
</dbReference>
<organism evidence="3 4">
    <name type="scientific">Aplosporella prunicola CBS 121167</name>
    <dbReference type="NCBI Taxonomy" id="1176127"/>
    <lineage>
        <taxon>Eukaryota</taxon>
        <taxon>Fungi</taxon>
        <taxon>Dikarya</taxon>
        <taxon>Ascomycota</taxon>
        <taxon>Pezizomycotina</taxon>
        <taxon>Dothideomycetes</taxon>
        <taxon>Dothideomycetes incertae sedis</taxon>
        <taxon>Botryosphaeriales</taxon>
        <taxon>Aplosporellaceae</taxon>
        <taxon>Aplosporella</taxon>
    </lineage>
</organism>
<proteinExistence type="predicted"/>
<dbReference type="InterPro" id="IPR052895">
    <property type="entry name" value="HetReg/Transcr_Mod"/>
</dbReference>
<dbReference type="GeneID" id="54301815"/>
<dbReference type="RefSeq" id="XP_033394928.1">
    <property type="nucleotide sequence ID" value="XM_033544319.1"/>
</dbReference>
<evidence type="ECO:0000259" key="2">
    <source>
        <dbReference type="Pfam" id="PF06985"/>
    </source>
</evidence>
<dbReference type="Pfam" id="PF06985">
    <property type="entry name" value="HET"/>
    <property type="match status" value="1"/>
</dbReference>
<dbReference type="PANTHER" id="PTHR24148">
    <property type="entry name" value="ANKYRIN REPEAT DOMAIN-CONTAINING PROTEIN 39 HOMOLOG-RELATED"/>
    <property type="match status" value="1"/>
</dbReference>
<sequence length="769" mass="85561">MTSFTYEKLPPEEDSPWIRLAHYKRPPADDSLFNRDRSANYVEEPISLELKVHKLNECPEFSFWTYLWGEHSDQKTITCNGASFSISASLHSALSFRSVDFWDTQWDENITAVWAEELCINHQDIQEKSAQTALRSRIATRAHFKHAWLGPWTREVELGLIMTSYIEEHLHPRYACFGSMPHHAIEKTWIDAFTPLDRPGNPQPIERRGRGEKHYSFYNALLQMYTAPLFTSIWALPDIRTATDPRDKVFALLELTSTDVEAYGLRIDYDIPLSELYINTACAILWETRNLDLLELKHGRSSIPHLPSWAIDWSDTSEQPIPFTQRPAHTRSLAGTTPLHRLVGSLIAQPTVNWDDVLFVEGKAPSEPSTPSDTLTFTASGNRSLSQVLQLPPAPTPTKLTLTGHAIDTIAALAPALIPPLLPPSTLNAWANASRADLLEHNLPAITVFLAHLAAYLRTLRAWHRFALHHPKTNNPAYEPEPESPFLAYIDTITAAASPTPTPTPTPHHAHNYAAFLTAQRRARALVHRDALSISPPGLATLANLDNRCYADERERAAVAEAERKAAKCAGWARRWRGVWGVFGGRRGSVGNAGEGVDEVVEKAVVDGYDDDEKEEEEEEKEEDDWSSEKKGVDYDYASRVSSEVDEDEDEWDEEHIKNKSADADIDIYTDAQATASTAAAAFASAMRMAHHRRLARTARGRLALVPAAAEAGDSVVLVCGGRVPFVLREVGGVGEGGKEWMLLGAAYVRGVMAGEAWDECACGGFRVV</sequence>
<dbReference type="Proteomes" id="UP000799438">
    <property type="component" value="Unassembled WGS sequence"/>
</dbReference>
<gene>
    <name evidence="3" type="ORF">K452DRAFT_320381</name>
</gene>
<feature type="compositionally biased region" description="Acidic residues" evidence="1">
    <location>
        <begin position="608"/>
        <end position="626"/>
    </location>
</feature>
<dbReference type="OrthoDB" id="3548654at2759"/>
<keyword evidence="4" id="KW-1185">Reference proteome</keyword>
<evidence type="ECO:0000313" key="3">
    <source>
        <dbReference type="EMBL" id="KAF2139215.1"/>
    </source>
</evidence>